<comment type="caution">
    <text evidence="2">The sequence shown here is derived from an EMBL/GenBank/DDBJ whole genome shotgun (WGS) entry which is preliminary data.</text>
</comment>
<dbReference type="Proteomes" id="UP000295063">
    <property type="component" value="Unassembled WGS sequence"/>
</dbReference>
<accession>A0A4V2Q8H7</accession>
<feature type="transmembrane region" description="Helical" evidence="1">
    <location>
        <begin position="40"/>
        <end position="58"/>
    </location>
</feature>
<evidence type="ECO:0000313" key="2">
    <source>
        <dbReference type="EMBL" id="TCL36499.1"/>
    </source>
</evidence>
<keyword evidence="1" id="KW-1133">Transmembrane helix</keyword>
<proteinExistence type="predicted"/>
<keyword evidence="1" id="KW-0812">Transmembrane</keyword>
<protein>
    <recommendedName>
        <fullName evidence="4">PH (Pleckstrin Homology) domain-containing protein</fullName>
    </recommendedName>
</protein>
<sequence length="180" mass="21062">MEKIVDRSIVTQKNTYAISFSVIMLVAMIGFSVYRYFDIGFFSPLEVFAELMIIFVLIDRAQSKLTYELDKKVFRITKKSLFGTQVHEIPYKDVFGIYDYVPKLVGAVKFRRTYRLHSALDGRKVWTLAFRVMKKGKTENQKVFFKASEELLNGLNQRLPNKVRISEEEAVRNIILNEKE</sequence>
<dbReference type="OrthoDB" id="1680837at2"/>
<dbReference type="EMBL" id="SLUI01000008">
    <property type="protein sequence ID" value="TCL36499.1"/>
    <property type="molecule type" value="Genomic_DNA"/>
</dbReference>
<dbReference type="AlphaFoldDB" id="A0A4V2Q8H7"/>
<reference evidence="2 3" key="1">
    <citation type="submission" date="2019-03" db="EMBL/GenBank/DDBJ databases">
        <title>Genomic Encyclopedia of Type Strains, Phase IV (KMG-IV): sequencing the most valuable type-strain genomes for metagenomic binning, comparative biology and taxonomic classification.</title>
        <authorList>
            <person name="Goeker M."/>
        </authorList>
    </citation>
    <scope>NUCLEOTIDE SEQUENCE [LARGE SCALE GENOMIC DNA]</scope>
    <source>
        <strain evidence="2 3">DSM 15969</strain>
    </source>
</reference>
<evidence type="ECO:0000313" key="3">
    <source>
        <dbReference type="Proteomes" id="UP000295063"/>
    </source>
</evidence>
<evidence type="ECO:0008006" key="4">
    <source>
        <dbReference type="Google" id="ProtNLM"/>
    </source>
</evidence>
<keyword evidence="1" id="KW-0472">Membrane</keyword>
<evidence type="ECO:0000256" key="1">
    <source>
        <dbReference type="SAM" id="Phobius"/>
    </source>
</evidence>
<gene>
    <name evidence="2" type="ORF">EV210_108139</name>
</gene>
<keyword evidence="3" id="KW-1185">Reference proteome</keyword>
<organism evidence="2 3">
    <name type="scientific">Anaerospora hongkongensis</name>
    <dbReference type="NCBI Taxonomy" id="244830"/>
    <lineage>
        <taxon>Bacteria</taxon>
        <taxon>Bacillati</taxon>
        <taxon>Bacillota</taxon>
        <taxon>Negativicutes</taxon>
        <taxon>Selenomonadales</taxon>
        <taxon>Sporomusaceae</taxon>
        <taxon>Anaerospora</taxon>
    </lineage>
</organism>
<dbReference type="RefSeq" id="WP_132081230.1">
    <property type="nucleotide sequence ID" value="NZ_DAIMLW010000276.1"/>
</dbReference>
<feature type="transmembrane region" description="Helical" evidence="1">
    <location>
        <begin position="16"/>
        <end position="34"/>
    </location>
</feature>
<name>A0A4V2Q8H7_9FIRM</name>